<keyword evidence="3" id="KW-1185">Reference proteome</keyword>
<dbReference type="AlphaFoldDB" id="W4M9L3"/>
<dbReference type="EMBL" id="AZHX01000740">
    <property type="protein sequence ID" value="ETX06292.1"/>
    <property type="molecule type" value="Genomic_DNA"/>
</dbReference>
<dbReference type="Gene3D" id="3.60.130.10">
    <property type="entry name" value="Clavaminate synthase-like"/>
    <property type="match status" value="1"/>
</dbReference>
<dbReference type="HOGENOM" id="CLU_3077930_0_0_7"/>
<sequence>MDERTFQTIELAFSEHLVMVFRNQVLTPADFLRFACQFGELEISPRTRFEPA</sequence>
<organism evidence="2 3">
    <name type="scientific">Candidatus Entotheonella gemina</name>
    <dbReference type="NCBI Taxonomy" id="1429439"/>
    <lineage>
        <taxon>Bacteria</taxon>
        <taxon>Pseudomonadati</taxon>
        <taxon>Nitrospinota/Tectimicrobiota group</taxon>
        <taxon>Candidatus Tectimicrobiota</taxon>
        <taxon>Candidatus Entotheonellia</taxon>
        <taxon>Candidatus Entotheonellales</taxon>
        <taxon>Candidatus Entotheonellaceae</taxon>
        <taxon>Candidatus Entotheonella</taxon>
    </lineage>
</organism>
<gene>
    <name evidence="2" type="ORF">ETSY2_18020</name>
</gene>
<dbReference type="GO" id="GO:0016706">
    <property type="term" value="F:2-oxoglutarate-dependent dioxygenase activity"/>
    <property type="evidence" value="ECO:0007669"/>
    <property type="project" value="UniProtKB-ARBA"/>
</dbReference>
<reference evidence="2 3" key="1">
    <citation type="journal article" date="2014" name="Nature">
        <title>An environmental bacterial taxon with a large and distinct metabolic repertoire.</title>
        <authorList>
            <person name="Wilson M.C."/>
            <person name="Mori T."/>
            <person name="Ruckert C."/>
            <person name="Uria A.R."/>
            <person name="Helf M.J."/>
            <person name="Takada K."/>
            <person name="Gernert C."/>
            <person name="Steffens U.A."/>
            <person name="Heycke N."/>
            <person name="Schmitt S."/>
            <person name="Rinke C."/>
            <person name="Helfrich E.J."/>
            <person name="Brachmann A.O."/>
            <person name="Gurgui C."/>
            <person name="Wakimoto T."/>
            <person name="Kracht M."/>
            <person name="Crusemann M."/>
            <person name="Hentschel U."/>
            <person name="Abe I."/>
            <person name="Matsunaga S."/>
            <person name="Kalinowski J."/>
            <person name="Takeyama H."/>
            <person name="Piel J."/>
        </authorList>
    </citation>
    <scope>NUCLEOTIDE SEQUENCE [LARGE SCALE GENOMIC DNA]</scope>
    <source>
        <strain evidence="3">TSY2</strain>
    </source>
</reference>
<evidence type="ECO:0000313" key="2">
    <source>
        <dbReference type="EMBL" id="ETX06292.1"/>
    </source>
</evidence>
<evidence type="ECO:0000313" key="3">
    <source>
        <dbReference type="Proteomes" id="UP000019140"/>
    </source>
</evidence>
<name>W4M9L3_9BACT</name>
<comment type="caution">
    <text evidence="2">The sequence shown here is derived from an EMBL/GenBank/DDBJ whole genome shotgun (WGS) entry which is preliminary data.</text>
</comment>
<evidence type="ECO:0000256" key="1">
    <source>
        <dbReference type="ARBA" id="ARBA00023002"/>
    </source>
</evidence>
<dbReference type="Proteomes" id="UP000019140">
    <property type="component" value="Unassembled WGS sequence"/>
</dbReference>
<dbReference type="InterPro" id="IPR042098">
    <property type="entry name" value="TauD-like_sf"/>
</dbReference>
<protein>
    <submittedName>
        <fullName evidence="2">Uncharacterized protein</fullName>
    </submittedName>
</protein>
<proteinExistence type="predicted"/>
<keyword evidence="1" id="KW-0560">Oxidoreductase</keyword>
<accession>W4M9L3</accession>
<dbReference type="SUPFAM" id="SSF51197">
    <property type="entry name" value="Clavaminate synthase-like"/>
    <property type="match status" value="1"/>
</dbReference>